<evidence type="ECO:0000313" key="1">
    <source>
        <dbReference type="EMBL" id="KAL1263610.1"/>
    </source>
</evidence>
<comment type="caution">
    <text evidence="1">The sequence shown here is derived from an EMBL/GenBank/DDBJ whole genome shotgun (WGS) entry which is preliminary data.</text>
</comment>
<protein>
    <submittedName>
        <fullName evidence="1">Uncharacterized protein</fullName>
    </submittedName>
</protein>
<accession>A0ABR3MF82</accession>
<name>A0ABR3MF82_9TELE</name>
<evidence type="ECO:0000313" key="2">
    <source>
        <dbReference type="Proteomes" id="UP001558613"/>
    </source>
</evidence>
<organism evidence="1 2">
    <name type="scientific">Cirrhinus molitorella</name>
    <name type="common">mud carp</name>
    <dbReference type="NCBI Taxonomy" id="172907"/>
    <lineage>
        <taxon>Eukaryota</taxon>
        <taxon>Metazoa</taxon>
        <taxon>Chordata</taxon>
        <taxon>Craniata</taxon>
        <taxon>Vertebrata</taxon>
        <taxon>Euteleostomi</taxon>
        <taxon>Actinopterygii</taxon>
        <taxon>Neopterygii</taxon>
        <taxon>Teleostei</taxon>
        <taxon>Ostariophysi</taxon>
        <taxon>Cypriniformes</taxon>
        <taxon>Cyprinidae</taxon>
        <taxon>Labeoninae</taxon>
        <taxon>Labeonini</taxon>
        <taxon>Cirrhinus</taxon>
    </lineage>
</organism>
<proteinExistence type="predicted"/>
<keyword evidence="2" id="KW-1185">Reference proteome</keyword>
<sequence>MRIPDEIRATLVDQVLVEGCSQMLGEQLCLQSFRLFVNRTGLQDNFTWVAKGPFLHLNRRRLFAPWL</sequence>
<gene>
    <name evidence="1" type="ORF">QQF64_006349</name>
</gene>
<dbReference type="EMBL" id="JAYMGO010000013">
    <property type="protein sequence ID" value="KAL1263610.1"/>
    <property type="molecule type" value="Genomic_DNA"/>
</dbReference>
<dbReference type="Proteomes" id="UP001558613">
    <property type="component" value="Unassembled WGS sequence"/>
</dbReference>
<reference evidence="1 2" key="1">
    <citation type="submission" date="2023-09" db="EMBL/GenBank/DDBJ databases">
        <authorList>
            <person name="Wang M."/>
        </authorList>
    </citation>
    <scope>NUCLEOTIDE SEQUENCE [LARGE SCALE GENOMIC DNA]</scope>
    <source>
        <strain evidence="1">GT-2023</strain>
        <tissue evidence="1">Liver</tissue>
    </source>
</reference>